<feature type="binding site" evidence="8">
    <location>
        <begin position="53"/>
        <end position="54"/>
    </location>
    <ligand>
        <name>substrate</name>
    </ligand>
</feature>
<evidence type="ECO:0000256" key="5">
    <source>
        <dbReference type="ARBA" id="ARBA00023235"/>
    </source>
</evidence>
<evidence type="ECO:0000313" key="9">
    <source>
        <dbReference type="EMBL" id="ERL65445.1"/>
    </source>
</evidence>
<organism evidence="9 10">
    <name type="scientific">Schleiferilactobacillus shenzhenensis LY-73</name>
    <dbReference type="NCBI Taxonomy" id="1231336"/>
    <lineage>
        <taxon>Bacteria</taxon>
        <taxon>Bacillati</taxon>
        <taxon>Bacillota</taxon>
        <taxon>Bacilli</taxon>
        <taxon>Lactobacillales</taxon>
        <taxon>Lactobacillaceae</taxon>
        <taxon>Schleiferilactobacillus</taxon>
    </lineage>
</organism>
<protein>
    <recommendedName>
        <fullName evidence="7 8">Glutamate racemase</fullName>
        <ecNumber evidence="2 8">5.1.1.3</ecNumber>
    </recommendedName>
</protein>
<dbReference type="GO" id="GO:0008360">
    <property type="term" value="P:regulation of cell shape"/>
    <property type="evidence" value="ECO:0007669"/>
    <property type="project" value="UniProtKB-KW"/>
</dbReference>
<evidence type="ECO:0000313" key="10">
    <source>
        <dbReference type="Proteomes" id="UP000030647"/>
    </source>
</evidence>
<dbReference type="AlphaFoldDB" id="U4TPS5"/>
<keyword evidence="10" id="KW-1185">Reference proteome</keyword>
<keyword evidence="4 8" id="KW-0573">Peptidoglycan synthesis</keyword>
<dbReference type="UniPathway" id="UPA00219"/>
<dbReference type="EC" id="5.1.1.3" evidence="2 8"/>
<sequence length="291" mass="31769">MEIPERTDIVRSDPRPIGFLDSGVGGLTVIKEFIRQLPNENYIFIGDQARMPYGPRPASQVQHFAWQLTQFLLQFDVKMVVYACNTATAEALPSIKPHLSVPLVGVIPPGVRAAIRATRNGHIGVIGTEGTVRSHAYDDAIHAQAPQVQVSTLACPKFVPVVESNQYQTPVAKKIVAEALGQLPDKDIDTLVLGCTHYPLLRPIIQNYMGPDVTLIDSGAETVSEISALLDYFDIRNLDHGPHLAPKLFTTSSPAMFKEIAENWLDMNDLPVAHVAVADLPNVPLVKEGNA</sequence>
<dbReference type="STRING" id="1231336.L248_2518"/>
<keyword evidence="6 8" id="KW-0961">Cell wall biogenesis/degradation</keyword>
<dbReference type="GO" id="GO:0042802">
    <property type="term" value="F:identical protein binding"/>
    <property type="evidence" value="ECO:0007669"/>
    <property type="project" value="UniProtKB-ARBA"/>
</dbReference>
<dbReference type="Pfam" id="PF01177">
    <property type="entry name" value="Asp_Glu_race"/>
    <property type="match status" value="1"/>
</dbReference>
<dbReference type="NCBIfam" id="TIGR00067">
    <property type="entry name" value="glut_race"/>
    <property type="match status" value="1"/>
</dbReference>
<dbReference type="RefSeq" id="WP_022529119.1">
    <property type="nucleotide sequence ID" value="NZ_KI271586.1"/>
</dbReference>
<evidence type="ECO:0000256" key="2">
    <source>
        <dbReference type="ARBA" id="ARBA00013090"/>
    </source>
</evidence>
<dbReference type="NCBIfam" id="NF002035">
    <property type="entry name" value="PRK00865.1-3"/>
    <property type="match status" value="1"/>
</dbReference>
<feature type="active site" description="Proton donor/acceptor" evidence="8">
    <location>
        <position position="84"/>
    </location>
</feature>
<dbReference type="HAMAP" id="MF_00258">
    <property type="entry name" value="Glu_racemase"/>
    <property type="match status" value="1"/>
</dbReference>
<keyword evidence="5 8" id="KW-0413">Isomerase</keyword>
<comment type="similarity">
    <text evidence="8">Belongs to the aspartate/glutamate racemases family.</text>
</comment>
<dbReference type="FunFam" id="3.40.50.1860:FF:000002">
    <property type="entry name" value="Glutamate racemase"/>
    <property type="match status" value="1"/>
</dbReference>
<dbReference type="Gene3D" id="3.40.50.1860">
    <property type="match status" value="2"/>
</dbReference>
<dbReference type="OrthoDB" id="9801055at2"/>
<dbReference type="InterPro" id="IPR001920">
    <property type="entry name" value="Asp/Glu_race"/>
</dbReference>
<evidence type="ECO:0000256" key="4">
    <source>
        <dbReference type="ARBA" id="ARBA00022984"/>
    </source>
</evidence>
<dbReference type="PANTHER" id="PTHR21198:SF2">
    <property type="entry name" value="GLUTAMATE RACEMASE"/>
    <property type="match status" value="1"/>
</dbReference>
<dbReference type="InterPro" id="IPR015942">
    <property type="entry name" value="Asp/Glu/hydantoin_racemase"/>
</dbReference>
<feature type="binding site" evidence="8">
    <location>
        <begin position="196"/>
        <end position="197"/>
    </location>
    <ligand>
        <name>substrate</name>
    </ligand>
</feature>
<reference evidence="10" key="1">
    <citation type="journal article" date="2013" name="Genome Announc.">
        <title>Whole-Genome Sequencing of Lactobacillus shenzhenensis Strain LY-73T.</title>
        <authorList>
            <person name="Lin Z."/>
            <person name="Liu Z."/>
            <person name="Yang R."/>
            <person name="Zou Y."/>
            <person name="Wan D."/>
            <person name="Chen J."/>
            <person name="Guo M."/>
            <person name="Zhao J."/>
            <person name="Fang C."/>
            <person name="Yang R."/>
            <person name="Liu F."/>
        </authorList>
    </citation>
    <scope>NUCLEOTIDE SEQUENCE [LARGE SCALE GENOMIC DNA]</scope>
    <source>
        <strain evidence="10">LY-73</strain>
    </source>
</reference>
<dbReference type="GO" id="GO:0009252">
    <property type="term" value="P:peptidoglycan biosynthetic process"/>
    <property type="evidence" value="ECO:0007669"/>
    <property type="project" value="UniProtKB-UniRule"/>
</dbReference>
<dbReference type="GO" id="GO:0008881">
    <property type="term" value="F:glutamate racemase activity"/>
    <property type="evidence" value="ECO:0007669"/>
    <property type="project" value="UniProtKB-UniRule"/>
</dbReference>
<proteinExistence type="inferred from homology"/>
<dbReference type="InterPro" id="IPR033134">
    <property type="entry name" value="Asp/Glu_racemase_AS_2"/>
</dbReference>
<feature type="binding site" evidence="8">
    <location>
        <begin position="85"/>
        <end position="86"/>
    </location>
    <ligand>
        <name>substrate</name>
    </ligand>
</feature>
<name>U4TPS5_9LACO</name>
<dbReference type="GO" id="GO:0071555">
    <property type="term" value="P:cell wall organization"/>
    <property type="evidence" value="ECO:0007669"/>
    <property type="project" value="UniProtKB-KW"/>
</dbReference>
<evidence type="ECO:0000256" key="8">
    <source>
        <dbReference type="HAMAP-Rule" id="MF_00258"/>
    </source>
</evidence>
<dbReference type="FunFam" id="3.40.50.1860:FF:000001">
    <property type="entry name" value="Glutamate racemase"/>
    <property type="match status" value="1"/>
</dbReference>
<evidence type="ECO:0000256" key="1">
    <source>
        <dbReference type="ARBA" id="ARBA00001602"/>
    </source>
</evidence>
<feature type="active site" description="Proton donor/acceptor" evidence="8">
    <location>
        <position position="195"/>
    </location>
</feature>
<evidence type="ECO:0000256" key="3">
    <source>
        <dbReference type="ARBA" id="ARBA00022960"/>
    </source>
</evidence>
<dbReference type="eggNOG" id="COG0796">
    <property type="taxonomic scope" value="Bacteria"/>
</dbReference>
<dbReference type="HOGENOM" id="CLU_052344_0_2_9"/>
<gene>
    <name evidence="8 9" type="primary">murI</name>
    <name evidence="9" type="ORF">L248_2518</name>
</gene>
<evidence type="ECO:0000256" key="6">
    <source>
        <dbReference type="ARBA" id="ARBA00023316"/>
    </source>
</evidence>
<dbReference type="SUPFAM" id="SSF53681">
    <property type="entry name" value="Aspartate/glutamate racemase"/>
    <property type="match status" value="2"/>
</dbReference>
<comment type="pathway">
    <text evidence="8">Cell wall biogenesis; peptidoglycan biosynthesis.</text>
</comment>
<keyword evidence="3 8" id="KW-0133">Cell shape</keyword>
<dbReference type="EMBL" id="KI271586">
    <property type="protein sequence ID" value="ERL65445.1"/>
    <property type="molecule type" value="Genomic_DNA"/>
</dbReference>
<dbReference type="PANTHER" id="PTHR21198">
    <property type="entry name" value="GLUTAMATE RACEMASE"/>
    <property type="match status" value="1"/>
</dbReference>
<dbReference type="PROSITE" id="PS00924">
    <property type="entry name" value="ASP_GLU_RACEMASE_2"/>
    <property type="match status" value="1"/>
</dbReference>
<dbReference type="Proteomes" id="UP000030647">
    <property type="component" value="Unassembled WGS sequence"/>
</dbReference>
<dbReference type="InterPro" id="IPR004391">
    <property type="entry name" value="Glu_race"/>
</dbReference>
<comment type="function">
    <text evidence="8">Provides the (R)-glutamate required for cell wall biosynthesis.</text>
</comment>
<accession>U4TPS5</accession>
<comment type="catalytic activity">
    <reaction evidence="1 8">
        <text>L-glutamate = D-glutamate</text>
        <dbReference type="Rhea" id="RHEA:12813"/>
        <dbReference type="ChEBI" id="CHEBI:29985"/>
        <dbReference type="ChEBI" id="CHEBI:29986"/>
        <dbReference type="EC" id="5.1.1.3"/>
    </reaction>
</comment>
<feature type="binding site" evidence="8">
    <location>
        <begin position="21"/>
        <end position="22"/>
    </location>
    <ligand>
        <name>substrate</name>
    </ligand>
</feature>
<evidence type="ECO:0000256" key="7">
    <source>
        <dbReference type="ARBA" id="ARBA00070053"/>
    </source>
</evidence>